<gene>
    <name evidence="1" type="ORF">C7380_105101</name>
</gene>
<evidence type="ECO:0000313" key="1">
    <source>
        <dbReference type="EMBL" id="PWJ95471.1"/>
    </source>
</evidence>
<organism evidence="1 2">
    <name type="scientific">Oceanotoga teriensis</name>
    <dbReference type="NCBI Taxonomy" id="515440"/>
    <lineage>
        <taxon>Bacteria</taxon>
        <taxon>Thermotogati</taxon>
        <taxon>Thermotogota</taxon>
        <taxon>Thermotogae</taxon>
        <taxon>Petrotogales</taxon>
        <taxon>Petrotogaceae</taxon>
        <taxon>Oceanotoga</taxon>
    </lineage>
</organism>
<dbReference type="AlphaFoldDB" id="A0AA45HIZ3"/>
<name>A0AA45HIZ3_9BACT</name>
<dbReference type="EMBL" id="QGGI01000005">
    <property type="protein sequence ID" value="PWJ95471.1"/>
    <property type="molecule type" value="Genomic_DNA"/>
</dbReference>
<protein>
    <submittedName>
        <fullName evidence="1">Uncharacterized protein</fullName>
    </submittedName>
</protein>
<reference evidence="1 2" key="1">
    <citation type="submission" date="2018-05" db="EMBL/GenBank/DDBJ databases">
        <title>Genomic Encyclopedia of Type Strains, Phase IV (KMG-IV): sequencing the most valuable type-strain genomes for metagenomic binning, comparative biology and taxonomic classification.</title>
        <authorList>
            <person name="Goeker M."/>
        </authorList>
    </citation>
    <scope>NUCLEOTIDE SEQUENCE [LARGE SCALE GENOMIC DNA]</scope>
    <source>
        <strain evidence="1 2">DSM 24906</strain>
    </source>
</reference>
<evidence type="ECO:0000313" key="2">
    <source>
        <dbReference type="Proteomes" id="UP000245921"/>
    </source>
</evidence>
<sequence length="620" mass="67480">MRKIFIFGLMIISILIVLSACNVEKINVKANPKVQAPVGATSLSINDFIGTFEDELEKALPGLLKVNSNPLTYRYATDIINISTDELFTTGDMDFSQFDFNQNISVSIPSIPEVSLDGIPIFPGAGSSAIPIEITFDNPNDLVSATINEGTLILSADNLTFSDATVTFNSNDVNTSIIDGNIHVNLKDQVLNGTNTVSLNEFDYNSSTNSFSINVSVSSDTEFKQIVFKKEGLNFNNSGSNEIIVPEEIKELVDRINLSSGELEFRWLNGMNVDFNANISSTSIKASGTDTPLNSNQVFTKNTDYSTSVIDLSNKYIDVSSGKINLDFDVEPAGYLNDEVTLNGLIKQGDNLSFDFSLGFKDIIIESIKTKNTTFSGKLSSGFLNFGDDLGILNNVNFKTLPATLTINKENITGNLDITLSASYTGNSTPIISTGSSGNEFIGDFSSVFNEKPDNLEMLYSIQSDGLTIESGSSISGNIKIDIPFAFDVTKESTLFSYESEGDMLGRNDENRESINEALNMVDNLKVFFQLENSTGITAKVSIDFNGSKYQIDFSSGNIQSIDLGNIAKNIVESDVYKVKVDVALPIGDYSLNSDGKMDINLWAALDTDLNIPIKLKGQE</sequence>
<proteinExistence type="predicted"/>
<dbReference type="PROSITE" id="PS51257">
    <property type="entry name" value="PROKAR_LIPOPROTEIN"/>
    <property type="match status" value="1"/>
</dbReference>
<accession>A0AA45HIZ3</accession>
<keyword evidence="2" id="KW-1185">Reference proteome</keyword>
<comment type="caution">
    <text evidence="1">The sequence shown here is derived from an EMBL/GenBank/DDBJ whole genome shotgun (WGS) entry which is preliminary data.</text>
</comment>
<dbReference type="Proteomes" id="UP000245921">
    <property type="component" value="Unassembled WGS sequence"/>
</dbReference>
<dbReference type="RefSeq" id="WP_109604381.1">
    <property type="nucleotide sequence ID" value="NZ_QGGI01000005.1"/>
</dbReference>